<name>A0A0K2U902_LEPSM</name>
<accession>A0A0K2U902</accession>
<reference evidence="1" key="1">
    <citation type="submission" date="2014-05" db="EMBL/GenBank/DDBJ databases">
        <authorList>
            <person name="Chronopoulou M."/>
        </authorList>
    </citation>
    <scope>NUCLEOTIDE SEQUENCE</scope>
    <source>
        <tissue evidence="1">Whole organism</tissue>
    </source>
</reference>
<evidence type="ECO:0000313" key="1">
    <source>
        <dbReference type="EMBL" id="CDW34709.1"/>
    </source>
</evidence>
<dbReference type="EMBL" id="HACA01017348">
    <property type="protein sequence ID" value="CDW34709.1"/>
    <property type="molecule type" value="Transcribed_RNA"/>
</dbReference>
<feature type="non-terminal residue" evidence="1">
    <location>
        <position position="1"/>
    </location>
</feature>
<dbReference type="AlphaFoldDB" id="A0A0K2U902"/>
<organism evidence="1">
    <name type="scientific">Lepeophtheirus salmonis</name>
    <name type="common">Salmon louse</name>
    <name type="synonym">Caligus salmonis</name>
    <dbReference type="NCBI Taxonomy" id="72036"/>
    <lineage>
        <taxon>Eukaryota</taxon>
        <taxon>Metazoa</taxon>
        <taxon>Ecdysozoa</taxon>
        <taxon>Arthropoda</taxon>
        <taxon>Crustacea</taxon>
        <taxon>Multicrustacea</taxon>
        <taxon>Hexanauplia</taxon>
        <taxon>Copepoda</taxon>
        <taxon>Siphonostomatoida</taxon>
        <taxon>Caligidae</taxon>
        <taxon>Lepeophtheirus</taxon>
    </lineage>
</organism>
<sequence length="33" mass="4043">IVNCQNTKVFVWSSRRLDRRLSHKSKCDWHLKT</sequence>
<proteinExistence type="predicted"/>
<protein>
    <submittedName>
        <fullName evidence="1">Uncharacterized protein</fullName>
    </submittedName>
</protein>